<dbReference type="OrthoDB" id="3216820at2"/>
<dbReference type="Gene3D" id="3.40.50.150">
    <property type="entry name" value="Vaccinia Virus protein VP39"/>
    <property type="match status" value="1"/>
</dbReference>
<dbReference type="AlphaFoldDB" id="A0A1H7KCD3"/>
<dbReference type="RefSeq" id="WP_055505598.1">
    <property type="nucleotide sequence ID" value="NZ_BBZG01000003.1"/>
</dbReference>
<keyword evidence="2" id="KW-1185">Reference proteome</keyword>
<dbReference type="InterPro" id="IPR006764">
    <property type="entry name" value="SAM_dep_MeTrfase_SAV2177_type"/>
</dbReference>
<organism evidence="1 2">
    <name type="scientific">Nonomuraea pusilla</name>
    <dbReference type="NCBI Taxonomy" id="46177"/>
    <lineage>
        <taxon>Bacteria</taxon>
        <taxon>Bacillati</taxon>
        <taxon>Actinomycetota</taxon>
        <taxon>Actinomycetes</taxon>
        <taxon>Streptosporangiales</taxon>
        <taxon>Streptosporangiaceae</taxon>
        <taxon>Nonomuraea</taxon>
    </lineage>
</organism>
<dbReference type="SUPFAM" id="SSF53335">
    <property type="entry name" value="S-adenosyl-L-methionine-dependent methyltransferases"/>
    <property type="match status" value="1"/>
</dbReference>
<proteinExistence type="predicted"/>
<sequence>MNPASIGGGFNASIPNAARMYDYFLGGKDNLPVDREAGERVLKFVPEIPIGIRENRAFLARAIRFLTDQGVRQFLDIGAGLPTQDNVHQVAARYAPGSRTVYVDNDPQVLVHARALLQQSPEVLVAQGDVRRPDEIMSNEAIRAHLDFDQPIAVLLLAILHFVPDSDDPAGIVARIRAALPRGSHVAISHVAVDDRPQVAPEVERVYDNASAQFVSRMSEEIAPLFDGLELAEPGMVNLHQWRPDTRVTEPALGRARNYFLCGVGKIV</sequence>
<keyword evidence="1" id="KW-0489">Methyltransferase</keyword>
<accession>A0A1H7KCD3</accession>
<dbReference type="PIRSF" id="PIRSF017393">
    <property type="entry name" value="MTase_SAV2177"/>
    <property type="match status" value="1"/>
</dbReference>
<dbReference type="Pfam" id="PF04672">
    <property type="entry name" value="Methyltransf_19"/>
    <property type="match status" value="1"/>
</dbReference>
<dbReference type="InterPro" id="IPR029063">
    <property type="entry name" value="SAM-dependent_MTases_sf"/>
</dbReference>
<dbReference type="GO" id="GO:0032259">
    <property type="term" value="P:methylation"/>
    <property type="evidence" value="ECO:0007669"/>
    <property type="project" value="UniProtKB-KW"/>
</dbReference>
<name>A0A1H7KCD3_9ACTN</name>
<evidence type="ECO:0000313" key="2">
    <source>
        <dbReference type="Proteomes" id="UP000198953"/>
    </source>
</evidence>
<protein>
    <submittedName>
        <fullName evidence="1">S-adenosyl methyltransferase</fullName>
    </submittedName>
</protein>
<dbReference type="Proteomes" id="UP000198953">
    <property type="component" value="Unassembled WGS sequence"/>
</dbReference>
<dbReference type="EMBL" id="FOBF01000003">
    <property type="protein sequence ID" value="SEK84513.1"/>
    <property type="molecule type" value="Genomic_DNA"/>
</dbReference>
<gene>
    <name evidence="1" type="ORF">SAMN05660976_01201</name>
</gene>
<evidence type="ECO:0000313" key="1">
    <source>
        <dbReference type="EMBL" id="SEK84513.1"/>
    </source>
</evidence>
<reference evidence="1 2" key="1">
    <citation type="submission" date="2016-10" db="EMBL/GenBank/DDBJ databases">
        <authorList>
            <person name="de Groot N.N."/>
        </authorList>
    </citation>
    <scope>NUCLEOTIDE SEQUENCE [LARGE SCALE GENOMIC DNA]</scope>
    <source>
        <strain evidence="1 2">DSM 43357</strain>
    </source>
</reference>
<dbReference type="GO" id="GO:0008168">
    <property type="term" value="F:methyltransferase activity"/>
    <property type="evidence" value="ECO:0007669"/>
    <property type="project" value="UniProtKB-KW"/>
</dbReference>
<dbReference type="STRING" id="46177.SAMN05660976_01201"/>
<keyword evidence="1" id="KW-0808">Transferase</keyword>